<keyword evidence="3" id="KW-1185">Reference proteome</keyword>
<feature type="transmembrane region" description="Helical" evidence="1">
    <location>
        <begin position="61"/>
        <end position="81"/>
    </location>
</feature>
<keyword evidence="1" id="KW-0472">Membrane</keyword>
<proteinExistence type="predicted"/>
<evidence type="ECO:0000256" key="1">
    <source>
        <dbReference type="SAM" id="Phobius"/>
    </source>
</evidence>
<evidence type="ECO:0000313" key="3">
    <source>
        <dbReference type="Proteomes" id="UP000464954"/>
    </source>
</evidence>
<dbReference type="RefSeq" id="WP_160626011.1">
    <property type="nucleotide sequence ID" value="NZ_CP047593.1"/>
</dbReference>
<evidence type="ECO:0000313" key="2">
    <source>
        <dbReference type="EMBL" id="QHI67977.1"/>
    </source>
</evidence>
<keyword evidence="1" id="KW-1133">Transmembrane helix</keyword>
<dbReference type="Proteomes" id="UP000464954">
    <property type="component" value="Chromosome"/>
</dbReference>
<dbReference type="EMBL" id="CP047593">
    <property type="protein sequence ID" value="QHI67977.1"/>
    <property type="molecule type" value="Genomic_DNA"/>
</dbReference>
<organism evidence="2 3">
    <name type="scientific">Tichowtungia aerotolerans</name>
    <dbReference type="NCBI Taxonomy" id="2697043"/>
    <lineage>
        <taxon>Bacteria</taxon>
        <taxon>Pseudomonadati</taxon>
        <taxon>Kiritimatiellota</taxon>
        <taxon>Tichowtungiia</taxon>
        <taxon>Tichowtungiales</taxon>
        <taxon>Tichowtungiaceae</taxon>
        <taxon>Tichowtungia</taxon>
    </lineage>
</organism>
<dbReference type="KEGG" id="taer:GT409_00440"/>
<feature type="transmembrane region" description="Helical" evidence="1">
    <location>
        <begin position="31"/>
        <end position="49"/>
    </location>
</feature>
<feature type="transmembrane region" description="Helical" evidence="1">
    <location>
        <begin position="87"/>
        <end position="106"/>
    </location>
</feature>
<name>A0A6P1M2B8_9BACT</name>
<dbReference type="AlphaFoldDB" id="A0A6P1M2B8"/>
<protein>
    <submittedName>
        <fullName evidence="2">Uncharacterized protein</fullName>
    </submittedName>
</protein>
<feature type="transmembrane region" description="Helical" evidence="1">
    <location>
        <begin position="113"/>
        <end position="132"/>
    </location>
</feature>
<sequence length="166" mass="18219">MKSSQALHGELFEAMKETLVTLFGRATPLETWGVAVISVLIFAVVYKVLARACGLQSRMLLVLPSGFFLMLLASALTQVLWTQALMPRLTVVFVVFLAVVLPLTGVIQKSSWITSLLLWGVTLFVAVALFYIESAISQEVHKGVGSGSQYKMRHEQLDDIFKGSGQ</sequence>
<reference evidence="2 3" key="1">
    <citation type="submission" date="2020-01" db="EMBL/GenBank/DDBJ databases">
        <title>Ponticoccus aerotolerans gen. nov., sp. nov., an anaerobic bacterium and proposal of Ponticoccusceae fam. nov., Ponticoccusles ord. nov. and Ponticoccuse classis nov. in the phylum Kiritimatiellaeota.</title>
        <authorList>
            <person name="Zhou L.Y."/>
            <person name="Du Z.J."/>
        </authorList>
    </citation>
    <scope>NUCLEOTIDE SEQUENCE [LARGE SCALE GENOMIC DNA]</scope>
    <source>
        <strain evidence="2 3">S-5007</strain>
    </source>
</reference>
<gene>
    <name evidence="2" type="ORF">GT409_00440</name>
</gene>
<keyword evidence="1" id="KW-0812">Transmembrane</keyword>
<accession>A0A6P1M2B8</accession>